<feature type="signal peptide" evidence="5">
    <location>
        <begin position="1"/>
        <end position="24"/>
    </location>
</feature>
<feature type="non-terminal residue" evidence="6">
    <location>
        <position position="1273"/>
    </location>
</feature>
<feature type="compositionally biased region" description="Basic and acidic residues" evidence="3">
    <location>
        <begin position="327"/>
        <end position="338"/>
    </location>
</feature>
<feature type="region of interest" description="Disordered" evidence="3">
    <location>
        <begin position="327"/>
        <end position="357"/>
    </location>
</feature>
<sequence length="1273" mass="144123">MKCILYLSTVFFIVELDLFQSVKCKIPSKQYCADPTCSVPISEGKTKLTYNSDEKWKLSFKPGEKAKIYGKDEDNKFYDVEINNKRGFVSKDFIRESNLFTTKLELVPITGLEEEPLVAEQELKNTARSIFPNLLVSAETPTIQPAKVEKYEVVDGTTIYNPEEATSPSPEEARDVGSITPKLDLNQEQKNNLNINQINSSEGKIEDEKTGPDKSYLNSRVKNMALNVEKVKNEKEIVSETSNKDVKKDSELKEKNEIYSKKLKENMFNDDLEKDSNIKNKLNLYSKEEDIGKDDVDDIEVTEDDVESDNNRNSSFNSLNLFGGKDDNNINLKEKNSPELEMSPVGEHSNNVNKETNSKNIVDSKVSDDFKNMFNTTETTNQPNFGMEDLKIKDKELKSDQFSPELEIFPKGKHSNNVKEVKVEVSNNEPKNENDTDKKNVDSKKIDDLKKNSNTTETTNQSNIGIEDLKVKQLQSDQFSPELEIFPKGEHSNNVNEVKVQVSNNEPKNENDTDKKNVDSKKIDDLKKNSNTTETTNQSNLAAANPEVNDKILENETTSNVPHDENKAGITEQQTSTTADINSDSESLKQSRNIEMQSVPVVPYDSDSNDLKINEETSNDFKINSNDSNLQESAHTLNKNDTEVKSLPSDLPLNNSLFEKTKPELSNEDNVNLNNNDVEQAPFENKFSEIQLPTFPEITTSEQILNNSKGDDNSESAFDERSNNITNKEINTNEENDKNVEETMQNSDDPYQSTLSLEIISKTSKDTAENIVPENISQGSAQSEITDSPQETLHLEEDLKTKTEFNEHNDIKDKLEINSSETDLQKGIKTEDIVEDSVETSDDVIVTSEEGFLDGIVSWFKSFIPNTEELPADDILEIIESQDSSSNIVPIPSNQELETDNRNENSQVQSCSAYDLSQDSCPKFNELPATTKQDASMWTSKKSSNADFIMMSALAGLEIIPVETIFLLVVTAISVLIFTLGYYYIETHKRDGPLVARINALERNLLVTKKENSTLEDALSKAQCEIQGRDSDLEEENNLLKEKLDKIEAIKTELEAQNLYLEKELETATESGLEMHRLLATSLSSQDGSEVLIQTVESLREKVVRQDAQIVLLNQSLNEKMEEIDILNEQLNRTQEQNGTLNIKLNTLQREKEEEALEIKTKHRDLLLQLEEVVEIKALEESRTSTEMSKLRISLEESQRKLVEREAEVDAMKETIRQLRSTDQDEELQVLYDVATVTAKLTATMTERDEYKEKFIEEEGARKLLEDHVRVIS</sequence>
<evidence type="ECO:0000256" key="1">
    <source>
        <dbReference type="ARBA" id="ARBA00023054"/>
    </source>
</evidence>
<feature type="compositionally biased region" description="Basic and acidic residues" evidence="3">
    <location>
        <begin position="507"/>
        <end position="528"/>
    </location>
</feature>
<dbReference type="GO" id="GO:0070971">
    <property type="term" value="C:endoplasmic reticulum exit site"/>
    <property type="evidence" value="ECO:0007669"/>
    <property type="project" value="TreeGrafter"/>
</dbReference>
<evidence type="ECO:0000256" key="2">
    <source>
        <dbReference type="SAM" id="Coils"/>
    </source>
</evidence>
<organism evidence="6">
    <name type="scientific">Clastoptera arizonana</name>
    <name type="common">Arizona spittle bug</name>
    <dbReference type="NCBI Taxonomy" id="38151"/>
    <lineage>
        <taxon>Eukaryota</taxon>
        <taxon>Metazoa</taxon>
        <taxon>Ecdysozoa</taxon>
        <taxon>Arthropoda</taxon>
        <taxon>Hexapoda</taxon>
        <taxon>Insecta</taxon>
        <taxon>Pterygota</taxon>
        <taxon>Neoptera</taxon>
        <taxon>Paraneoptera</taxon>
        <taxon>Hemiptera</taxon>
        <taxon>Auchenorrhyncha</taxon>
        <taxon>Cercopoidea</taxon>
        <taxon>Clastopteridae</taxon>
        <taxon>Clastoptera</taxon>
    </lineage>
</organism>
<feature type="compositionally biased region" description="Basic and acidic residues" evidence="3">
    <location>
        <begin position="430"/>
        <end position="451"/>
    </location>
</feature>
<feature type="region of interest" description="Disordered" evidence="3">
    <location>
        <begin position="501"/>
        <end position="609"/>
    </location>
</feature>
<dbReference type="Gene3D" id="2.30.30.40">
    <property type="entry name" value="SH3 Domains"/>
    <property type="match status" value="1"/>
</dbReference>
<feature type="compositionally biased region" description="Polar residues" evidence="3">
    <location>
        <begin position="742"/>
        <end position="751"/>
    </location>
</feature>
<feature type="compositionally biased region" description="Low complexity" evidence="3">
    <location>
        <begin position="452"/>
        <end position="461"/>
    </location>
</feature>
<evidence type="ECO:0008006" key="7">
    <source>
        <dbReference type="Google" id="ProtNLM"/>
    </source>
</evidence>
<keyword evidence="4" id="KW-0812">Transmembrane</keyword>
<feature type="region of interest" description="Disordered" evidence="3">
    <location>
        <begin position="423"/>
        <end position="461"/>
    </location>
</feature>
<feature type="coiled-coil region" evidence="2">
    <location>
        <begin position="998"/>
        <end position="1071"/>
    </location>
</feature>
<proteinExistence type="predicted"/>
<dbReference type="PANTHER" id="PTHR23158">
    <property type="entry name" value="MELANOMA INHIBITORY ACTIVITY-RELATED"/>
    <property type="match status" value="1"/>
</dbReference>
<evidence type="ECO:0000256" key="4">
    <source>
        <dbReference type="SAM" id="Phobius"/>
    </source>
</evidence>
<dbReference type="InterPro" id="IPR051500">
    <property type="entry name" value="cTAGE_MIA/OTOR"/>
</dbReference>
<feature type="coiled-coil region" evidence="2">
    <location>
        <begin position="1110"/>
        <end position="1222"/>
    </location>
</feature>
<protein>
    <recommendedName>
        <fullName evidence="7">SH3 domain-containing protein</fullName>
    </recommendedName>
</protein>
<keyword evidence="5" id="KW-0732">Signal</keyword>
<dbReference type="EMBL" id="GEDC01028017">
    <property type="protein sequence ID" value="JAS09281.1"/>
    <property type="molecule type" value="Transcribed_RNA"/>
</dbReference>
<dbReference type="InterPro" id="IPR036028">
    <property type="entry name" value="SH3-like_dom_sf"/>
</dbReference>
<feature type="compositionally biased region" description="Polar residues" evidence="3">
    <location>
        <begin position="348"/>
        <end position="357"/>
    </location>
</feature>
<keyword evidence="4" id="KW-1133">Transmembrane helix</keyword>
<feature type="region of interest" description="Disordered" evidence="3">
    <location>
        <begin position="732"/>
        <end position="751"/>
    </location>
</feature>
<accession>A0A1B6C715</accession>
<feature type="chain" id="PRO_5008580166" description="SH3 domain-containing protein" evidence="5">
    <location>
        <begin position="25"/>
        <end position="1273"/>
    </location>
</feature>
<dbReference type="PANTHER" id="PTHR23158:SF33">
    <property type="entry name" value="TRANSPORT AND GOLGI ORGANIZATION PROTEIN 1"/>
    <property type="match status" value="1"/>
</dbReference>
<feature type="compositionally biased region" description="Low complexity" evidence="3">
    <location>
        <begin position="529"/>
        <end position="540"/>
    </location>
</feature>
<name>A0A1B6C715_9HEMI</name>
<evidence type="ECO:0000256" key="5">
    <source>
        <dbReference type="SAM" id="SignalP"/>
    </source>
</evidence>
<dbReference type="SUPFAM" id="SSF50044">
    <property type="entry name" value="SH3-domain"/>
    <property type="match status" value="1"/>
</dbReference>
<evidence type="ECO:0000256" key="3">
    <source>
        <dbReference type="SAM" id="MobiDB-lite"/>
    </source>
</evidence>
<dbReference type="GO" id="GO:0005789">
    <property type="term" value="C:endoplasmic reticulum membrane"/>
    <property type="evidence" value="ECO:0007669"/>
    <property type="project" value="TreeGrafter"/>
</dbReference>
<feature type="transmembrane region" description="Helical" evidence="4">
    <location>
        <begin position="965"/>
        <end position="985"/>
    </location>
</feature>
<feature type="region of interest" description="Disordered" evidence="3">
    <location>
        <begin position="886"/>
        <end position="906"/>
    </location>
</feature>
<dbReference type="GO" id="GO:0006888">
    <property type="term" value="P:endoplasmic reticulum to Golgi vesicle-mediated transport"/>
    <property type="evidence" value="ECO:0007669"/>
    <property type="project" value="TreeGrafter"/>
</dbReference>
<evidence type="ECO:0000313" key="6">
    <source>
        <dbReference type="EMBL" id="JAS09281.1"/>
    </source>
</evidence>
<dbReference type="GO" id="GO:0035459">
    <property type="term" value="P:vesicle cargo loading"/>
    <property type="evidence" value="ECO:0007669"/>
    <property type="project" value="TreeGrafter"/>
</dbReference>
<dbReference type="AlphaFoldDB" id="A0A1B6C715"/>
<keyword evidence="1 2" id="KW-0175">Coiled coil</keyword>
<gene>
    <name evidence="6" type="ORF">g.39749</name>
</gene>
<dbReference type="GO" id="GO:0009306">
    <property type="term" value="P:protein secretion"/>
    <property type="evidence" value="ECO:0007669"/>
    <property type="project" value="TreeGrafter"/>
</dbReference>
<keyword evidence="4" id="KW-0472">Membrane</keyword>
<feature type="compositionally biased region" description="Polar residues" evidence="3">
    <location>
        <begin position="571"/>
        <end position="596"/>
    </location>
</feature>
<feature type="compositionally biased region" description="Polar residues" evidence="3">
    <location>
        <begin position="886"/>
        <end position="896"/>
    </location>
</feature>
<reference evidence="6" key="1">
    <citation type="submission" date="2015-12" db="EMBL/GenBank/DDBJ databases">
        <title>De novo transcriptome assembly of four potential Pierce s Disease insect vectors from Arizona vineyards.</title>
        <authorList>
            <person name="Tassone E.E."/>
        </authorList>
    </citation>
    <scope>NUCLEOTIDE SEQUENCE</scope>
</reference>